<dbReference type="SMART" id="SM00418">
    <property type="entry name" value="HTH_ARSR"/>
    <property type="match status" value="1"/>
</dbReference>
<dbReference type="InterPro" id="IPR001763">
    <property type="entry name" value="Rhodanese-like_dom"/>
</dbReference>
<reference evidence="6 7" key="1">
    <citation type="journal article" date="2024" name="Proc. Natl. Acad. Sci. U.S.A.">
        <title>The evolutionary genomics of adaptation to stress in wild rhizobium bacteria.</title>
        <authorList>
            <person name="Kehlet-Delgado H."/>
            <person name="Montoya A.P."/>
            <person name="Jensen K.T."/>
            <person name="Wendlandt C.E."/>
            <person name="Dexheimer C."/>
            <person name="Roberts M."/>
            <person name="Torres Martinez L."/>
            <person name="Friesen M.L."/>
            <person name="Griffitts J.S."/>
            <person name="Porter S.S."/>
        </authorList>
    </citation>
    <scope>NUCLEOTIDE SEQUENCE [LARGE SCALE GENOMIC DNA]</scope>
    <source>
        <strain evidence="6 7">M0641</strain>
    </source>
</reference>
<evidence type="ECO:0000256" key="2">
    <source>
        <dbReference type="ARBA" id="ARBA00023125"/>
    </source>
</evidence>
<keyword evidence="1" id="KW-0805">Transcription regulation</keyword>
<dbReference type="InterPro" id="IPR001845">
    <property type="entry name" value="HTH_ArsR_DNA-bd_dom"/>
</dbReference>
<dbReference type="PROSITE" id="PS50206">
    <property type="entry name" value="RHODANESE_3"/>
    <property type="match status" value="1"/>
</dbReference>
<dbReference type="PANTHER" id="PTHR43132">
    <property type="entry name" value="ARSENICAL RESISTANCE OPERON REPRESSOR ARSR-RELATED"/>
    <property type="match status" value="1"/>
</dbReference>
<dbReference type="InterPro" id="IPR036388">
    <property type="entry name" value="WH-like_DNA-bd_sf"/>
</dbReference>
<dbReference type="Pfam" id="PF01022">
    <property type="entry name" value="HTH_5"/>
    <property type="match status" value="1"/>
</dbReference>
<dbReference type="RefSeq" id="WP_352556294.1">
    <property type="nucleotide sequence ID" value="NZ_JAMYQB010000002.1"/>
</dbReference>
<dbReference type="NCBIfam" id="NF033788">
    <property type="entry name" value="HTH_metalloreg"/>
    <property type="match status" value="1"/>
</dbReference>
<organism evidence="6 7">
    <name type="scientific">Mesorhizobium caraganae</name>
    <dbReference type="NCBI Taxonomy" id="483206"/>
    <lineage>
        <taxon>Bacteria</taxon>
        <taxon>Pseudomonadati</taxon>
        <taxon>Pseudomonadota</taxon>
        <taxon>Alphaproteobacteria</taxon>
        <taxon>Hyphomicrobiales</taxon>
        <taxon>Phyllobacteriaceae</taxon>
        <taxon>Mesorhizobium</taxon>
    </lineage>
</organism>
<keyword evidence="2" id="KW-0238">DNA-binding</keyword>
<dbReference type="EMBL" id="JAMYQB010000002">
    <property type="protein sequence ID" value="MER9403115.1"/>
    <property type="molecule type" value="Genomic_DNA"/>
</dbReference>
<dbReference type="PRINTS" id="PR00778">
    <property type="entry name" value="HTHARSR"/>
</dbReference>
<dbReference type="PROSITE" id="PS00380">
    <property type="entry name" value="RHODANESE_1"/>
    <property type="match status" value="1"/>
</dbReference>
<keyword evidence="3" id="KW-0804">Transcription</keyword>
<protein>
    <submittedName>
        <fullName evidence="6">Metalloregulator ArsR/SmtB family transcription factor</fullName>
    </submittedName>
</protein>
<dbReference type="Proteomes" id="UP001433071">
    <property type="component" value="Unassembled WGS sequence"/>
</dbReference>
<feature type="domain" description="Rhodanese" evidence="4">
    <location>
        <begin position="131"/>
        <end position="220"/>
    </location>
</feature>
<dbReference type="SMART" id="SM00450">
    <property type="entry name" value="RHOD"/>
    <property type="match status" value="1"/>
</dbReference>
<evidence type="ECO:0000313" key="6">
    <source>
        <dbReference type="EMBL" id="MER9403115.1"/>
    </source>
</evidence>
<sequence length="222" mass="24349">MSSIGPKQAIFASLAEVAQALGHAHRLELLEHLAQGERSVEGLAARAGLNFANASRHLQILRRARLVEAQRHGKHVLYRLAGDAQVVELMKALGRVGERNVAEVNRVMTDYFHARDALEAVSCEDLVSRLHDGLVTVLDVRPEDEFALGHLPGALNIPLAELDRRLAELPANREVIAYCRGPYCVLSFEAVAALRMQGYVVHRLEDGYPEWKAAGLPVEAAA</sequence>
<dbReference type="PANTHER" id="PTHR43132:SF8">
    <property type="entry name" value="HTH-TYPE TRANSCRIPTIONAL REGULATOR KMTR"/>
    <property type="match status" value="1"/>
</dbReference>
<name>A0ABV1YTN7_9HYPH</name>
<proteinExistence type="predicted"/>
<evidence type="ECO:0000256" key="3">
    <source>
        <dbReference type="ARBA" id="ARBA00023163"/>
    </source>
</evidence>
<comment type="caution">
    <text evidence="6">The sequence shown here is derived from an EMBL/GenBank/DDBJ whole genome shotgun (WGS) entry which is preliminary data.</text>
</comment>
<evidence type="ECO:0000256" key="1">
    <source>
        <dbReference type="ARBA" id="ARBA00023015"/>
    </source>
</evidence>
<dbReference type="InterPro" id="IPR011991">
    <property type="entry name" value="ArsR-like_HTH"/>
</dbReference>
<dbReference type="SUPFAM" id="SSF46785">
    <property type="entry name" value="Winged helix' DNA-binding domain"/>
    <property type="match status" value="1"/>
</dbReference>
<feature type="domain" description="HTH arsR-type" evidence="5">
    <location>
        <begin position="6"/>
        <end position="101"/>
    </location>
</feature>
<dbReference type="Pfam" id="PF00581">
    <property type="entry name" value="Rhodanese"/>
    <property type="match status" value="1"/>
</dbReference>
<dbReference type="SUPFAM" id="SSF52821">
    <property type="entry name" value="Rhodanese/Cell cycle control phosphatase"/>
    <property type="match status" value="1"/>
</dbReference>
<accession>A0ABV1YTN7</accession>
<dbReference type="Gene3D" id="3.40.250.10">
    <property type="entry name" value="Rhodanese-like domain"/>
    <property type="match status" value="1"/>
</dbReference>
<dbReference type="CDD" id="cd00158">
    <property type="entry name" value="RHOD"/>
    <property type="match status" value="1"/>
</dbReference>
<dbReference type="InterPro" id="IPR036873">
    <property type="entry name" value="Rhodanese-like_dom_sf"/>
</dbReference>
<dbReference type="InterPro" id="IPR001307">
    <property type="entry name" value="Thiosulphate_STrfase_CS"/>
</dbReference>
<evidence type="ECO:0000259" key="4">
    <source>
        <dbReference type="PROSITE" id="PS50206"/>
    </source>
</evidence>
<dbReference type="CDD" id="cd00090">
    <property type="entry name" value="HTH_ARSR"/>
    <property type="match status" value="1"/>
</dbReference>
<gene>
    <name evidence="6" type="ORF">NKI36_03535</name>
</gene>
<dbReference type="PROSITE" id="PS50987">
    <property type="entry name" value="HTH_ARSR_2"/>
    <property type="match status" value="1"/>
</dbReference>
<dbReference type="InterPro" id="IPR051011">
    <property type="entry name" value="Metal_resp_trans_reg"/>
</dbReference>
<evidence type="ECO:0000259" key="5">
    <source>
        <dbReference type="PROSITE" id="PS50987"/>
    </source>
</evidence>
<evidence type="ECO:0000313" key="7">
    <source>
        <dbReference type="Proteomes" id="UP001433071"/>
    </source>
</evidence>
<dbReference type="Gene3D" id="1.10.10.10">
    <property type="entry name" value="Winged helix-like DNA-binding domain superfamily/Winged helix DNA-binding domain"/>
    <property type="match status" value="1"/>
</dbReference>
<keyword evidence="7" id="KW-1185">Reference proteome</keyword>
<dbReference type="InterPro" id="IPR036390">
    <property type="entry name" value="WH_DNA-bd_sf"/>
</dbReference>